<sequence>MKNLVKITAMFMFFNLALLISAAGTNNENERKPYIVYMGELPERSGRKTMEDDHHDILSDAIGDERIARESKIYSYHRSFNGFAARLLPHEATYLSKKEGVVSVFPNTIQKLQTTRSWDFLGLSDEIGKTKRNLKVESNLIIGVLDTGIYVESPSFNDIGFGPPPPKWKGKCARAANFTGCNNKVIGAQYFNLAGSPIDLLTPVDVEGHGTHTASTAAGNSVRGANLYGLAKGTARGAVPSARVAAYKVCWSMGCQDMDMLAAFDAAIADGVDVISVSIGGPSRIYFEDSMAIGAFHAMKKGIMTVCAAGNYGPDTATVQNVAPWMFTAGATSMDRQFETDVTLGNGMRAKGISINTFSSKKHMFSLTSGTLAANSSSGGASYRNASACEEESLSKKQVKGKIVYCLGSNGQDSTISENRGAGVIMSGDDNYSDEVAFSFLIPATVVNQKDGKKIEKYINSTRVAKGTIHKSRTTNIANAPFIASFSSRGPQSISMNILKPDIAAPGLSILAAYSPLVTLTGDSTDNRFTLYNIISGTSMSTPHVAGAIAYVKSFHPAWSPSAIKSALMTTATPMKVKPMEAELATGAGQINPTKALDPGLIYEMNPGSYIRFLCKEGYNNTMIRIITGGKHLHDCSTLRARGFDGLNYPSMHIQLSQNSTKFSASFFRSVTNVGSGKSEYEAKVMPPPGVSVNVEPKKLVFERPHQKRAFKVVVKGKFGEDENQVLSGSLEWRDSSHRVRSPILICKSLYQP</sequence>
<feature type="active site" description="Charge relay system" evidence="6 7">
    <location>
        <position position="146"/>
    </location>
</feature>
<dbReference type="KEGG" id="dcr:108225475"/>
<dbReference type="InterPro" id="IPR045051">
    <property type="entry name" value="SBT"/>
</dbReference>
<evidence type="ECO:0000256" key="2">
    <source>
        <dbReference type="ARBA" id="ARBA00022670"/>
    </source>
</evidence>
<dbReference type="CDD" id="cd04852">
    <property type="entry name" value="Peptidases_S8_3"/>
    <property type="match status" value="1"/>
</dbReference>
<organism evidence="12 13">
    <name type="scientific">Daucus carota subsp. sativus</name>
    <name type="common">Carrot</name>
    <dbReference type="NCBI Taxonomy" id="79200"/>
    <lineage>
        <taxon>Eukaryota</taxon>
        <taxon>Viridiplantae</taxon>
        <taxon>Streptophyta</taxon>
        <taxon>Embryophyta</taxon>
        <taxon>Tracheophyta</taxon>
        <taxon>Spermatophyta</taxon>
        <taxon>Magnoliopsida</taxon>
        <taxon>eudicotyledons</taxon>
        <taxon>Gunneridae</taxon>
        <taxon>Pentapetalae</taxon>
        <taxon>asterids</taxon>
        <taxon>campanulids</taxon>
        <taxon>Apiales</taxon>
        <taxon>Apiaceae</taxon>
        <taxon>Apioideae</taxon>
        <taxon>Scandiceae</taxon>
        <taxon>Daucinae</taxon>
        <taxon>Daucus</taxon>
        <taxon>Daucus sect. Daucus</taxon>
    </lineage>
</organism>
<keyword evidence="4 7" id="KW-0378">Hydrolase</keyword>
<feature type="active site" description="Charge relay system" evidence="6 7">
    <location>
        <position position="539"/>
    </location>
</feature>
<keyword evidence="3 8" id="KW-0732">Signal</keyword>
<name>A0AAF0XDA0_DAUCS</name>
<evidence type="ECO:0000256" key="6">
    <source>
        <dbReference type="PIRSR" id="PIRSR615500-1"/>
    </source>
</evidence>
<feature type="domain" description="Peptidase S8/S53" evidence="9">
    <location>
        <begin position="138"/>
        <end position="575"/>
    </location>
</feature>
<dbReference type="Gene3D" id="3.40.50.200">
    <property type="entry name" value="Peptidase S8/S53 domain"/>
    <property type="match status" value="1"/>
</dbReference>
<evidence type="ECO:0000256" key="8">
    <source>
        <dbReference type="SAM" id="SignalP"/>
    </source>
</evidence>
<dbReference type="InterPro" id="IPR023828">
    <property type="entry name" value="Peptidase_S8_Ser-AS"/>
</dbReference>
<dbReference type="PROSITE" id="PS51892">
    <property type="entry name" value="SUBTILASE"/>
    <property type="match status" value="1"/>
</dbReference>
<dbReference type="GO" id="GO:0006508">
    <property type="term" value="P:proteolysis"/>
    <property type="evidence" value="ECO:0007669"/>
    <property type="project" value="UniProtKB-KW"/>
</dbReference>
<evidence type="ECO:0000259" key="9">
    <source>
        <dbReference type="Pfam" id="PF00082"/>
    </source>
</evidence>
<dbReference type="EMBL" id="CP093348">
    <property type="protein sequence ID" value="WOH06161.1"/>
    <property type="molecule type" value="Genomic_DNA"/>
</dbReference>
<dbReference type="InterPro" id="IPR041469">
    <property type="entry name" value="Subtilisin-like_FN3"/>
</dbReference>
<dbReference type="InterPro" id="IPR015500">
    <property type="entry name" value="Peptidase_S8_subtilisin-rel"/>
</dbReference>
<dbReference type="InterPro" id="IPR000209">
    <property type="entry name" value="Peptidase_S8/S53_dom"/>
</dbReference>
<feature type="domain" description="Subtilisin-like protease fibronectin type-III" evidence="11">
    <location>
        <begin position="647"/>
        <end position="746"/>
    </location>
</feature>
<dbReference type="Gene3D" id="2.60.40.2310">
    <property type="match status" value="1"/>
</dbReference>
<evidence type="ECO:0000313" key="12">
    <source>
        <dbReference type="EMBL" id="WOH06161.1"/>
    </source>
</evidence>
<dbReference type="Gene3D" id="3.50.30.30">
    <property type="match status" value="1"/>
</dbReference>
<gene>
    <name evidence="12" type="ORF">DCAR_0625584</name>
</gene>
<dbReference type="InterPro" id="IPR034197">
    <property type="entry name" value="Peptidases_S8_3"/>
</dbReference>
<dbReference type="Proteomes" id="UP000077755">
    <property type="component" value="Chromosome 6"/>
</dbReference>
<accession>A0AAF0XDA0</accession>
<dbReference type="InterPro" id="IPR036852">
    <property type="entry name" value="Peptidase_S8/S53_dom_sf"/>
</dbReference>
<dbReference type="GO" id="GO:0004252">
    <property type="term" value="F:serine-type endopeptidase activity"/>
    <property type="evidence" value="ECO:0007669"/>
    <property type="project" value="UniProtKB-UniRule"/>
</dbReference>
<proteinExistence type="inferred from homology"/>
<feature type="chain" id="PRO_5042165521" evidence="8">
    <location>
        <begin position="25"/>
        <end position="753"/>
    </location>
</feature>
<dbReference type="Pfam" id="PF05922">
    <property type="entry name" value="Inhibitor_I9"/>
    <property type="match status" value="1"/>
</dbReference>
<evidence type="ECO:0000313" key="13">
    <source>
        <dbReference type="Proteomes" id="UP000077755"/>
    </source>
</evidence>
<dbReference type="Gene3D" id="3.30.70.80">
    <property type="entry name" value="Peptidase S8 propeptide/proteinase inhibitor I9"/>
    <property type="match status" value="1"/>
</dbReference>
<dbReference type="InterPro" id="IPR010259">
    <property type="entry name" value="S8pro/Inhibitor_I9"/>
</dbReference>
<evidence type="ECO:0000259" key="10">
    <source>
        <dbReference type="Pfam" id="PF05922"/>
    </source>
</evidence>
<feature type="active site" description="Charge relay system" evidence="6 7">
    <location>
        <position position="209"/>
    </location>
</feature>
<evidence type="ECO:0000256" key="3">
    <source>
        <dbReference type="ARBA" id="ARBA00022729"/>
    </source>
</evidence>
<dbReference type="InterPro" id="IPR037045">
    <property type="entry name" value="S8pro/Inhibitor_I9_sf"/>
</dbReference>
<evidence type="ECO:0000256" key="1">
    <source>
        <dbReference type="ARBA" id="ARBA00011073"/>
    </source>
</evidence>
<dbReference type="Pfam" id="PF00082">
    <property type="entry name" value="Peptidase_S8"/>
    <property type="match status" value="1"/>
</dbReference>
<comment type="similarity">
    <text evidence="1 7">Belongs to the peptidase S8 family.</text>
</comment>
<dbReference type="CDD" id="cd02120">
    <property type="entry name" value="PA_subtilisin_like"/>
    <property type="match status" value="1"/>
</dbReference>
<evidence type="ECO:0000259" key="11">
    <source>
        <dbReference type="Pfam" id="PF17766"/>
    </source>
</evidence>
<evidence type="ECO:0000256" key="5">
    <source>
        <dbReference type="ARBA" id="ARBA00022825"/>
    </source>
</evidence>
<keyword evidence="5 7" id="KW-0720">Serine protease</keyword>
<dbReference type="PROSITE" id="PS00138">
    <property type="entry name" value="SUBTILASE_SER"/>
    <property type="match status" value="1"/>
</dbReference>
<evidence type="ECO:0000256" key="7">
    <source>
        <dbReference type="PROSITE-ProRule" id="PRU01240"/>
    </source>
</evidence>
<protein>
    <submittedName>
        <fullName evidence="12">Uncharacterized protein</fullName>
    </submittedName>
</protein>
<dbReference type="SUPFAM" id="SSF52743">
    <property type="entry name" value="Subtilisin-like"/>
    <property type="match status" value="1"/>
</dbReference>
<feature type="signal peptide" evidence="8">
    <location>
        <begin position="1"/>
        <end position="24"/>
    </location>
</feature>
<reference evidence="12" key="2">
    <citation type="submission" date="2022-03" db="EMBL/GenBank/DDBJ databases">
        <title>Draft title - Genomic analysis of global carrot germplasm unveils the trajectory of domestication and the origin of high carotenoid orange carrot.</title>
        <authorList>
            <person name="Iorizzo M."/>
            <person name="Ellison S."/>
            <person name="Senalik D."/>
            <person name="Macko-Podgorni A."/>
            <person name="Grzebelus D."/>
            <person name="Bostan H."/>
            <person name="Rolling W."/>
            <person name="Curaba J."/>
            <person name="Simon P."/>
        </authorList>
    </citation>
    <scope>NUCLEOTIDE SEQUENCE</scope>
    <source>
        <tissue evidence="12">Leaf</tissue>
    </source>
</reference>
<dbReference type="AlphaFoldDB" id="A0AAF0XDA0"/>
<dbReference type="PRINTS" id="PR00723">
    <property type="entry name" value="SUBTILISIN"/>
</dbReference>
<dbReference type="PANTHER" id="PTHR10795">
    <property type="entry name" value="PROPROTEIN CONVERTASE SUBTILISIN/KEXIN"/>
    <property type="match status" value="1"/>
</dbReference>
<dbReference type="FunFam" id="3.40.50.200:FF:000006">
    <property type="entry name" value="Subtilisin-like protease SBT1.5"/>
    <property type="match status" value="1"/>
</dbReference>
<feature type="domain" description="Inhibitor I9" evidence="10">
    <location>
        <begin position="34"/>
        <end position="112"/>
    </location>
</feature>
<keyword evidence="2 7" id="KW-0645">Protease</keyword>
<dbReference type="FunFam" id="3.30.70.80:FF:000002">
    <property type="entry name" value="Subtilisin-like protease SBT5.3"/>
    <property type="match status" value="1"/>
</dbReference>
<evidence type="ECO:0000256" key="4">
    <source>
        <dbReference type="ARBA" id="ARBA00022801"/>
    </source>
</evidence>
<reference evidence="12" key="1">
    <citation type="journal article" date="2016" name="Nat. Genet.">
        <title>A high-quality carrot genome assembly provides new insights into carotenoid accumulation and asterid genome evolution.</title>
        <authorList>
            <person name="Iorizzo M."/>
            <person name="Ellison S."/>
            <person name="Senalik D."/>
            <person name="Zeng P."/>
            <person name="Satapoomin P."/>
            <person name="Huang J."/>
            <person name="Bowman M."/>
            <person name="Iovene M."/>
            <person name="Sanseverino W."/>
            <person name="Cavagnaro P."/>
            <person name="Yildiz M."/>
            <person name="Macko-Podgorni A."/>
            <person name="Moranska E."/>
            <person name="Grzebelus E."/>
            <person name="Grzebelus D."/>
            <person name="Ashrafi H."/>
            <person name="Zheng Z."/>
            <person name="Cheng S."/>
            <person name="Spooner D."/>
            <person name="Van Deynze A."/>
            <person name="Simon P."/>
        </authorList>
    </citation>
    <scope>NUCLEOTIDE SEQUENCE</scope>
    <source>
        <tissue evidence="12">Leaf</tissue>
    </source>
</reference>
<dbReference type="Pfam" id="PF17766">
    <property type="entry name" value="fn3_6"/>
    <property type="match status" value="1"/>
</dbReference>
<keyword evidence="13" id="KW-1185">Reference proteome</keyword>